<keyword evidence="4" id="KW-1185">Reference proteome</keyword>
<dbReference type="GO" id="GO:0008081">
    <property type="term" value="F:phosphoric diester hydrolase activity"/>
    <property type="evidence" value="ECO:0007669"/>
    <property type="project" value="InterPro"/>
</dbReference>
<organism evidence="3 4">
    <name type="scientific">Jiangella ureilytica</name>
    <dbReference type="NCBI Taxonomy" id="2530374"/>
    <lineage>
        <taxon>Bacteria</taxon>
        <taxon>Bacillati</taxon>
        <taxon>Actinomycetota</taxon>
        <taxon>Actinomycetes</taxon>
        <taxon>Jiangellales</taxon>
        <taxon>Jiangellaceae</taxon>
        <taxon>Jiangella</taxon>
    </lineage>
</organism>
<evidence type="ECO:0000259" key="2">
    <source>
        <dbReference type="PROSITE" id="PS51704"/>
    </source>
</evidence>
<dbReference type="CDD" id="cd08566">
    <property type="entry name" value="GDPD_AtGDE_like"/>
    <property type="match status" value="1"/>
</dbReference>
<dbReference type="RefSeq" id="WP_131980323.1">
    <property type="nucleotide sequence ID" value="NZ_SMKL01000009.1"/>
</dbReference>
<name>A0A4V2XXI7_9ACTN</name>
<dbReference type="SUPFAM" id="SSF51695">
    <property type="entry name" value="PLC-like phosphodiesterases"/>
    <property type="match status" value="1"/>
</dbReference>
<sequence>MAVRTLRRTATAAVTIALLTGLAAAQAGAEGEEDPRIQQYREALAQLRPLTDPPACDQVPEPGRWADAGAPDQGSADAVISAHRGALTLAPENTLQSYEYAFAYGVDLVEVDVQQTEDGRFVALHDSTVDRTTNGTGNIADLTFDEVRALNAADYAPWSGGAYDPAQVASLEEVLELAQRAGKGVELDIKGSVTEEGELAELVGEYGLIEESIFNSADPRVFVAEPAARLIYNRDAWEPAFLIYEVGEVFKVFGSRLDEYTPESIAAAHDACAIVMPHAYDAGPDQEVAQFLQARAMGADGVQTNQPALIVAAAGEAVDSTIEVERGEHGRIDEICLVNADNGFGFPGKPVRFQRGDKSAELTTGRGGCVATPPGHWQGARVTFAGDGAVHASAARLAPSPD</sequence>
<dbReference type="OrthoDB" id="1854250at2"/>
<dbReference type="Gene3D" id="3.20.20.190">
    <property type="entry name" value="Phosphatidylinositol (PI) phosphodiesterase"/>
    <property type="match status" value="1"/>
</dbReference>
<dbReference type="GO" id="GO:0006629">
    <property type="term" value="P:lipid metabolic process"/>
    <property type="evidence" value="ECO:0007669"/>
    <property type="project" value="InterPro"/>
</dbReference>
<dbReference type="InterPro" id="IPR030395">
    <property type="entry name" value="GP_PDE_dom"/>
</dbReference>
<feature type="signal peptide" evidence="1">
    <location>
        <begin position="1"/>
        <end position="29"/>
    </location>
</feature>
<dbReference type="PROSITE" id="PS51704">
    <property type="entry name" value="GP_PDE"/>
    <property type="match status" value="1"/>
</dbReference>
<proteinExistence type="predicted"/>
<dbReference type="Pfam" id="PF03009">
    <property type="entry name" value="GDPD"/>
    <property type="match status" value="1"/>
</dbReference>
<feature type="domain" description="GP-PDE" evidence="2">
    <location>
        <begin position="78"/>
        <end position="314"/>
    </location>
</feature>
<dbReference type="AlphaFoldDB" id="A0A4V2XXI7"/>
<reference evidence="3 4" key="1">
    <citation type="submission" date="2019-02" db="EMBL/GenBank/DDBJ databases">
        <title>Draft genome sequences of novel Actinobacteria.</title>
        <authorList>
            <person name="Sahin N."/>
            <person name="Ay H."/>
            <person name="Saygin H."/>
        </authorList>
    </citation>
    <scope>NUCLEOTIDE SEQUENCE [LARGE SCALE GENOMIC DNA]</scope>
    <source>
        <strain evidence="3 4">KC603</strain>
    </source>
</reference>
<evidence type="ECO:0000313" key="3">
    <source>
        <dbReference type="EMBL" id="TDC53455.1"/>
    </source>
</evidence>
<protein>
    <submittedName>
        <fullName evidence="3">Glycerophosphodiester phosphodiesterase family protein</fullName>
    </submittedName>
</protein>
<gene>
    <name evidence="3" type="ORF">E1212_06010</name>
</gene>
<keyword evidence="1" id="KW-0732">Signal</keyword>
<accession>A0A4V2XXI7</accession>
<evidence type="ECO:0000256" key="1">
    <source>
        <dbReference type="SAM" id="SignalP"/>
    </source>
</evidence>
<dbReference type="InterPro" id="IPR017946">
    <property type="entry name" value="PLC-like_Pdiesterase_TIM-brl"/>
</dbReference>
<dbReference type="EMBL" id="SMKL01000009">
    <property type="protein sequence ID" value="TDC53455.1"/>
    <property type="molecule type" value="Genomic_DNA"/>
</dbReference>
<comment type="caution">
    <text evidence="3">The sequence shown here is derived from an EMBL/GenBank/DDBJ whole genome shotgun (WGS) entry which is preliminary data.</text>
</comment>
<feature type="chain" id="PRO_5020690555" evidence="1">
    <location>
        <begin position="30"/>
        <end position="402"/>
    </location>
</feature>
<evidence type="ECO:0000313" key="4">
    <source>
        <dbReference type="Proteomes" id="UP000295621"/>
    </source>
</evidence>
<dbReference type="PANTHER" id="PTHR46211:SF1">
    <property type="entry name" value="GLYCEROPHOSPHODIESTER PHOSPHODIESTERASE, CYTOPLASMIC"/>
    <property type="match status" value="1"/>
</dbReference>
<dbReference type="Proteomes" id="UP000295621">
    <property type="component" value="Unassembled WGS sequence"/>
</dbReference>
<dbReference type="PANTHER" id="PTHR46211">
    <property type="entry name" value="GLYCEROPHOSPHORYL DIESTER PHOSPHODIESTERASE"/>
    <property type="match status" value="1"/>
</dbReference>